<dbReference type="InterPro" id="IPR016186">
    <property type="entry name" value="C-type_lectin-like/link_sf"/>
</dbReference>
<organism evidence="2 3">
    <name type="scientific">Pristionchus mayeri</name>
    <dbReference type="NCBI Taxonomy" id="1317129"/>
    <lineage>
        <taxon>Eukaryota</taxon>
        <taxon>Metazoa</taxon>
        <taxon>Ecdysozoa</taxon>
        <taxon>Nematoda</taxon>
        <taxon>Chromadorea</taxon>
        <taxon>Rhabditida</taxon>
        <taxon>Rhabditina</taxon>
        <taxon>Diplogasteromorpha</taxon>
        <taxon>Diplogasteroidea</taxon>
        <taxon>Neodiplogasteridae</taxon>
        <taxon>Pristionchus</taxon>
    </lineage>
</organism>
<proteinExistence type="predicted"/>
<dbReference type="EMBL" id="BTRK01000005">
    <property type="protein sequence ID" value="GMR51743.1"/>
    <property type="molecule type" value="Genomic_DNA"/>
</dbReference>
<dbReference type="Proteomes" id="UP001328107">
    <property type="component" value="Unassembled WGS sequence"/>
</dbReference>
<accession>A0AAN5CVT7</accession>
<evidence type="ECO:0000259" key="1">
    <source>
        <dbReference type="PROSITE" id="PS50041"/>
    </source>
</evidence>
<keyword evidence="3" id="KW-1185">Reference proteome</keyword>
<dbReference type="Pfam" id="PF00059">
    <property type="entry name" value="Lectin_C"/>
    <property type="match status" value="1"/>
</dbReference>
<evidence type="ECO:0000313" key="3">
    <source>
        <dbReference type="Proteomes" id="UP001328107"/>
    </source>
</evidence>
<dbReference type="Gene3D" id="3.10.100.10">
    <property type="entry name" value="Mannose-Binding Protein A, subunit A"/>
    <property type="match status" value="1"/>
</dbReference>
<reference evidence="3" key="1">
    <citation type="submission" date="2022-10" db="EMBL/GenBank/DDBJ databases">
        <title>Genome assembly of Pristionchus species.</title>
        <authorList>
            <person name="Yoshida K."/>
            <person name="Sommer R.J."/>
        </authorList>
    </citation>
    <scope>NUCLEOTIDE SEQUENCE [LARGE SCALE GENOMIC DNA]</scope>
    <source>
        <strain evidence="3">RS5460</strain>
    </source>
</reference>
<dbReference type="PROSITE" id="PS50041">
    <property type="entry name" value="C_TYPE_LECTIN_2"/>
    <property type="match status" value="1"/>
</dbReference>
<name>A0AAN5CVT7_9BILA</name>
<dbReference type="CDD" id="cd00037">
    <property type="entry name" value="CLECT"/>
    <property type="match status" value="1"/>
</dbReference>
<dbReference type="SMART" id="SM00034">
    <property type="entry name" value="CLECT"/>
    <property type="match status" value="1"/>
</dbReference>
<dbReference type="SUPFAM" id="SSF56436">
    <property type="entry name" value="C-type lectin-like"/>
    <property type="match status" value="1"/>
</dbReference>
<evidence type="ECO:0000313" key="2">
    <source>
        <dbReference type="EMBL" id="GMR51743.1"/>
    </source>
</evidence>
<dbReference type="InterPro" id="IPR016187">
    <property type="entry name" value="CTDL_fold"/>
</dbReference>
<dbReference type="InterPro" id="IPR001304">
    <property type="entry name" value="C-type_lectin-like"/>
</dbReference>
<comment type="caution">
    <text evidence="2">The sequence shown here is derived from an EMBL/GenBank/DDBJ whole genome shotgun (WGS) entry which is preliminary data.</text>
</comment>
<protein>
    <recommendedName>
        <fullName evidence="1">C-type lectin domain-containing protein</fullName>
    </recommendedName>
</protein>
<feature type="domain" description="C-type lectin" evidence="1">
    <location>
        <begin position="84"/>
        <end position="185"/>
    </location>
</feature>
<sequence>MQLMATDRMNAMRTNAIREFILDAIRRSELVKWNNNGTCLSCGNAERVVRTLHPLLFRPRSWRRLSERIHTSAQWGETATCPPKSFDEVEYDCNVNAPTEIGGMLASIHSAEENEFIRTLATAAGYCHQMTNIGLRCTGRDCKWDDGSPITFISFNGEGPPDDGQTRCYGVRTMYDPLTWSPKDCGTYPADCWLCSIKAKSRTHIPQSLSLIDADLLVKSEGILIFDMRNHPMN</sequence>
<dbReference type="AlphaFoldDB" id="A0AAN5CVT7"/>
<gene>
    <name evidence="2" type="ORF">PMAYCL1PPCAC_21938</name>
</gene>